<dbReference type="InterPro" id="IPR027417">
    <property type="entry name" value="P-loop_NTPase"/>
</dbReference>
<evidence type="ECO:0000313" key="7">
    <source>
        <dbReference type="EMBL" id="UOO95226.1"/>
    </source>
</evidence>
<name>A0AAV3SI28_HALDO</name>
<dbReference type="InterPro" id="IPR003439">
    <property type="entry name" value="ABC_transporter-like_ATP-bd"/>
</dbReference>
<feature type="domain" description="ABC transporter" evidence="5">
    <location>
        <begin position="8"/>
        <end position="234"/>
    </location>
</feature>
<protein>
    <submittedName>
        <fullName evidence="7">ABC transporter ATP-binding protein</fullName>
    </submittedName>
</protein>
<dbReference type="SUPFAM" id="SSF52540">
    <property type="entry name" value="P-loop containing nucleoside triphosphate hydrolases"/>
    <property type="match status" value="1"/>
</dbReference>
<dbReference type="GeneID" id="71760295"/>
<dbReference type="Gene3D" id="3.40.50.300">
    <property type="entry name" value="P-loop containing nucleotide triphosphate hydrolases"/>
    <property type="match status" value="1"/>
</dbReference>
<keyword evidence="2" id="KW-0813">Transport</keyword>
<keyword evidence="8" id="KW-1185">Reference proteome</keyword>
<keyword evidence="3" id="KW-0547">Nucleotide-binding</keyword>
<evidence type="ECO:0000256" key="4">
    <source>
        <dbReference type="ARBA" id="ARBA00022840"/>
    </source>
</evidence>
<keyword evidence="4 7" id="KW-0067">ATP-binding</keyword>
<evidence type="ECO:0000313" key="8">
    <source>
        <dbReference type="Proteomes" id="UP000830542"/>
    </source>
</evidence>
<dbReference type="Pfam" id="PF00005">
    <property type="entry name" value="ABC_tran"/>
    <property type="match status" value="1"/>
</dbReference>
<accession>A0AAV3SI28</accession>
<evidence type="ECO:0000259" key="5">
    <source>
        <dbReference type="PROSITE" id="PS50893"/>
    </source>
</evidence>
<dbReference type="InterPro" id="IPR003593">
    <property type="entry name" value="AAA+_ATPase"/>
</dbReference>
<comment type="similarity">
    <text evidence="1">Belongs to the ABC transporter superfamily.</text>
</comment>
<dbReference type="EMBL" id="BAAADN010000034">
    <property type="protein sequence ID" value="GAA0465650.1"/>
    <property type="molecule type" value="Genomic_DNA"/>
</dbReference>
<evidence type="ECO:0000256" key="1">
    <source>
        <dbReference type="ARBA" id="ARBA00005417"/>
    </source>
</evidence>
<dbReference type="AlphaFoldDB" id="A0AAV3SI28"/>
<evidence type="ECO:0000256" key="2">
    <source>
        <dbReference type="ARBA" id="ARBA00022448"/>
    </source>
</evidence>
<dbReference type="EMBL" id="CP095005">
    <property type="protein sequence ID" value="UOO95226.1"/>
    <property type="molecule type" value="Genomic_DNA"/>
</dbReference>
<dbReference type="CDD" id="cd03230">
    <property type="entry name" value="ABC_DR_subfamily_A"/>
    <property type="match status" value="1"/>
</dbReference>
<dbReference type="RefSeq" id="WP_244702652.1">
    <property type="nucleotide sequence ID" value="NZ_BAAADN010000034.1"/>
</dbReference>
<evidence type="ECO:0000313" key="9">
    <source>
        <dbReference type="Proteomes" id="UP001500962"/>
    </source>
</evidence>
<dbReference type="Proteomes" id="UP001500962">
    <property type="component" value="Unassembled WGS sequence"/>
</dbReference>
<evidence type="ECO:0000256" key="3">
    <source>
        <dbReference type="ARBA" id="ARBA00022741"/>
    </source>
</evidence>
<dbReference type="GO" id="GO:0005524">
    <property type="term" value="F:ATP binding"/>
    <property type="evidence" value="ECO:0007669"/>
    <property type="project" value="UniProtKB-KW"/>
</dbReference>
<dbReference type="GO" id="GO:0016887">
    <property type="term" value="F:ATP hydrolysis activity"/>
    <property type="evidence" value="ECO:0007669"/>
    <property type="project" value="InterPro"/>
</dbReference>
<organism evidence="6 9">
    <name type="scientific">Halococcus dombrowskii</name>
    <dbReference type="NCBI Taxonomy" id="179637"/>
    <lineage>
        <taxon>Archaea</taxon>
        <taxon>Methanobacteriati</taxon>
        <taxon>Methanobacteriota</taxon>
        <taxon>Stenosarchaea group</taxon>
        <taxon>Halobacteria</taxon>
        <taxon>Halobacteriales</taxon>
        <taxon>Halococcaceae</taxon>
        <taxon>Halococcus</taxon>
    </lineage>
</organism>
<gene>
    <name evidence="6" type="ORF">GCM10008985_23300</name>
    <name evidence="7" type="ORF">MUK72_00565</name>
</gene>
<dbReference type="KEGG" id="hdo:MUK72_00565"/>
<reference evidence="7" key="2">
    <citation type="submission" date="2022-04" db="EMBL/GenBank/DDBJ databases">
        <title>Sequencing and genomic assembly of Halococcus dombrowskii.</title>
        <authorList>
            <person name="Lim S.W."/>
            <person name="MacLea K.S."/>
        </authorList>
    </citation>
    <scope>NUCLEOTIDE SEQUENCE</scope>
    <source>
        <strain evidence="7">H4</strain>
    </source>
</reference>
<dbReference type="Proteomes" id="UP000830542">
    <property type="component" value="Chromosome"/>
</dbReference>
<reference evidence="6" key="3">
    <citation type="submission" date="2023-12" db="EMBL/GenBank/DDBJ databases">
        <authorList>
            <person name="Sun Q."/>
            <person name="Inoue M."/>
        </authorList>
    </citation>
    <scope>NUCLEOTIDE SEQUENCE</scope>
    <source>
        <strain evidence="6">JCM 12289</strain>
    </source>
</reference>
<dbReference type="PROSITE" id="PS50893">
    <property type="entry name" value="ABC_TRANSPORTER_2"/>
    <property type="match status" value="1"/>
</dbReference>
<dbReference type="PANTHER" id="PTHR43335">
    <property type="entry name" value="ABC TRANSPORTER, ATP-BINDING PROTEIN"/>
    <property type="match status" value="1"/>
</dbReference>
<dbReference type="PANTHER" id="PTHR43335:SF4">
    <property type="entry name" value="ABC TRANSPORTER, ATP-BINDING PROTEIN"/>
    <property type="match status" value="1"/>
</dbReference>
<evidence type="ECO:0000313" key="6">
    <source>
        <dbReference type="EMBL" id="GAA0465650.1"/>
    </source>
</evidence>
<sequence>MATNDTVIRTEGLTKQFGETIAISDIDLTITENEIFGLLGPNGAGKSTVVDILLDHLQPSIGTATVLGHDSRIEAQTLHERIGILGDDYTHHSGMSGIEHIEFAIASKDADESPDAILDRVGIGSEDAARPAGEYSSAMAQRLALGMALVGDPDLLVLDEPFSELEPTGVEEAHDIVREELNHGTTVVLTTHRLDQAEALCDRIGLMKDGRVLMVVTPATLRDTIRTNPSLAWWRDHTV</sequence>
<reference evidence="6" key="1">
    <citation type="journal article" date="2014" name="Int. J. Syst. Evol. Microbiol.">
        <title>Complete genome sequence of Corynebacterium casei LMG S-19264T (=DSM 44701T), isolated from a smear-ripened cheese.</title>
        <authorList>
            <consortium name="US DOE Joint Genome Institute (JGI-PGF)"/>
            <person name="Walter F."/>
            <person name="Albersmeier A."/>
            <person name="Kalinowski J."/>
            <person name="Ruckert C."/>
        </authorList>
    </citation>
    <scope>NUCLEOTIDE SEQUENCE</scope>
    <source>
        <strain evidence="6">JCM 12289</strain>
    </source>
</reference>
<dbReference type="SMART" id="SM00382">
    <property type="entry name" value="AAA"/>
    <property type="match status" value="1"/>
</dbReference>
<proteinExistence type="inferred from homology"/>